<reference evidence="4" key="1">
    <citation type="journal article" date="2017" name="Plant J.">
        <title>The pomegranate (Punica granatum L.) genome and the genomics of punicalagin biosynthesis.</title>
        <authorList>
            <person name="Qin G."/>
            <person name="Xu C."/>
            <person name="Ming R."/>
            <person name="Tang H."/>
            <person name="Guyot R."/>
            <person name="Kramer E.M."/>
            <person name="Hu Y."/>
            <person name="Yi X."/>
            <person name="Qi Y."/>
            <person name="Xu X."/>
            <person name="Gao Z."/>
            <person name="Pan H."/>
            <person name="Jian J."/>
            <person name="Tian Y."/>
            <person name="Yue Z."/>
            <person name="Xu Y."/>
        </authorList>
    </citation>
    <scope>NUCLEOTIDE SEQUENCE [LARGE SCALE GENOMIC DNA]</scope>
    <source>
        <strain evidence="4">cv. Dabenzi</strain>
    </source>
</reference>
<evidence type="ECO:0000313" key="2">
    <source>
        <dbReference type="EMBL" id="OWM79116.1"/>
    </source>
</evidence>
<evidence type="ECO:0000256" key="1">
    <source>
        <dbReference type="SAM" id="MobiDB-lite"/>
    </source>
</evidence>
<evidence type="ECO:0000313" key="5">
    <source>
        <dbReference type="Proteomes" id="UP000233551"/>
    </source>
</evidence>
<name>A0A218X320_PUNGR</name>
<reference evidence="2" key="2">
    <citation type="submission" date="2017-06" db="EMBL/GenBank/DDBJ databases">
        <title>The pomegranate genome and the genomics of punicalagin biosynthesis.</title>
        <authorList>
            <person name="Xu C."/>
        </authorList>
    </citation>
    <scope>NUCLEOTIDE SEQUENCE [LARGE SCALE GENOMIC DNA]</scope>
    <source>
        <tissue evidence="2">Fresh leaf</tissue>
    </source>
</reference>
<feature type="region of interest" description="Disordered" evidence="1">
    <location>
        <begin position="11"/>
        <end position="31"/>
    </location>
</feature>
<comment type="caution">
    <text evidence="2">The sequence shown here is derived from an EMBL/GenBank/DDBJ whole genome shotgun (WGS) entry which is preliminary data.</text>
</comment>
<gene>
    <name evidence="2" type="ORF">CDL15_Pgr003287</name>
    <name evidence="3" type="ORF">CRG98_030386</name>
</gene>
<keyword evidence="5" id="KW-1185">Reference proteome</keyword>
<dbReference type="Proteomes" id="UP000197138">
    <property type="component" value="Unassembled WGS sequence"/>
</dbReference>
<reference evidence="3 5" key="3">
    <citation type="submission" date="2017-11" db="EMBL/GenBank/DDBJ databases">
        <title>De-novo sequencing of pomegranate (Punica granatum L.) genome.</title>
        <authorList>
            <person name="Akparov Z."/>
            <person name="Amiraslanov A."/>
            <person name="Hajiyeva S."/>
            <person name="Abbasov M."/>
            <person name="Kaur K."/>
            <person name="Hamwieh A."/>
            <person name="Solovyev V."/>
            <person name="Salamov A."/>
            <person name="Braich B."/>
            <person name="Kosarev P."/>
            <person name="Mahmoud A."/>
            <person name="Hajiyev E."/>
            <person name="Babayeva S."/>
            <person name="Izzatullayeva V."/>
            <person name="Mammadov A."/>
            <person name="Mammadov A."/>
            <person name="Sharifova S."/>
            <person name="Ojaghi J."/>
            <person name="Eynullazada K."/>
            <person name="Bayramov B."/>
            <person name="Abdulazimova A."/>
            <person name="Shahmuradov I."/>
        </authorList>
    </citation>
    <scope>NUCLEOTIDE SEQUENCE [LARGE SCALE GENOMIC DNA]</scope>
    <source>
        <strain evidence="3">AG2017</strain>
        <strain evidence="5">cv. AG2017</strain>
        <tissue evidence="3">Leaf</tissue>
    </source>
</reference>
<organism evidence="2 4">
    <name type="scientific">Punica granatum</name>
    <name type="common">Pomegranate</name>
    <dbReference type="NCBI Taxonomy" id="22663"/>
    <lineage>
        <taxon>Eukaryota</taxon>
        <taxon>Viridiplantae</taxon>
        <taxon>Streptophyta</taxon>
        <taxon>Embryophyta</taxon>
        <taxon>Tracheophyta</taxon>
        <taxon>Spermatophyta</taxon>
        <taxon>Magnoliopsida</taxon>
        <taxon>eudicotyledons</taxon>
        <taxon>Gunneridae</taxon>
        <taxon>Pentapetalae</taxon>
        <taxon>rosids</taxon>
        <taxon>malvids</taxon>
        <taxon>Myrtales</taxon>
        <taxon>Lythraceae</taxon>
        <taxon>Punica</taxon>
    </lineage>
</organism>
<dbReference type="AlphaFoldDB" id="A0A218X320"/>
<feature type="compositionally biased region" description="Low complexity" evidence="1">
    <location>
        <begin position="13"/>
        <end position="27"/>
    </location>
</feature>
<proteinExistence type="predicted"/>
<feature type="compositionally biased region" description="Polar residues" evidence="1">
    <location>
        <begin position="168"/>
        <end position="179"/>
    </location>
</feature>
<protein>
    <submittedName>
        <fullName evidence="2">Uncharacterized protein</fullName>
    </submittedName>
</protein>
<dbReference type="EMBL" id="PGOL01002259">
    <property type="protein sequence ID" value="PKI49237.1"/>
    <property type="molecule type" value="Genomic_DNA"/>
</dbReference>
<dbReference type="EMBL" id="MTKT01002492">
    <property type="protein sequence ID" value="OWM79116.1"/>
    <property type="molecule type" value="Genomic_DNA"/>
</dbReference>
<evidence type="ECO:0000313" key="3">
    <source>
        <dbReference type="EMBL" id="PKI49237.1"/>
    </source>
</evidence>
<sequence length="212" mass="23403">MWNNCTHYFHQISQPSTPKSPSPSSLSHENKTLSPRVRFPHLYQNNINLDPSPQFPQPASPRYGYYANHVCGSPVYAFPHRMVSPSPLGNSSSPKFQPSPRGMYPWPLNNSPSPKPQFSPGRAYPFHLNIGRRFGLVPGTPPGAAAKDQEEGQRWQPSTVELVGDLSGSCSRADSSNTRGIGPGPADEVKMERFKIRTVDIGGVVVQEDEHK</sequence>
<dbReference type="Proteomes" id="UP000233551">
    <property type="component" value="Unassembled WGS sequence"/>
</dbReference>
<accession>A0A218X320</accession>
<evidence type="ECO:0000313" key="4">
    <source>
        <dbReference type="Proteomes" id="UP000197138"/>
    </source>
</evidence>
<feature type="region of interest" description="Disordered" evidence="1">
    <location>
        <begin position="135"/>
        <end position="187"/>
    </location>
</feature>